<evidence type="ECO:0000313" key="14">
    <source>
        <dbReference type="Proteomes" id="UP001152759"/>
    </source>
</evidence>
<keyword evidence="9 12" id="KW-0472">Membrane</keyword>
<comment type="domain">
    <text evidence="11">The histidine box domains are involved in binding the catalytic metal ions.</text>
</comment>
<feature type="transmembrane region" description="Helical" evidence="12">
    <location>
        <begin position="159"/>
        <end position="189"/>
    </location>
</feature>
<comment type="cofactor">
    <cofactor evidence="11">
        <name>Fe(2+)</name>
        <dbReference type="ChEBI" id="CHEBI:29033"/>
    </cofactor>
</comment>
<keyword evidence="8" id="KW-0443">Lipid metabolism</keyword>
<keyword evidence="6 12" id="KW-1133">Transmembrane helix</keyword>
<feature type="transmembrane region" description="Helical" evidence="12">
    <location>
        <begin position="20"/>
        <end position="41"/>
    </location>
</feature>
<proteinExistence type="inferred from homology"/>
<dbReference type="AlphaFoldDB" id="A0A9P0AG76"/>
<evidence type="ECO:0000256" key="3">
    <source>
        <dbReference type="ARBA" id="ARBA00022516"/>
    </source>
</evidence>
<keyword evidence="3 11" id="KW-0444">Lipid biosynthesis</keyword>
<evidence type="ECO:0000256" key="8">
    <source>
        <dbReference type="ARBA" id="ARBA00023098"/>
    </source>
</evidence>
<evidence type="ECO:0000256" key="5">
    <source>
        <dbReference type="ARBA" id="ARBA00022832"/>
    </source>
</evidence>
<gene>
    <name evidence="13" type="ORF">BEMITA_LOCUS9698</name>
</gene>
<dbReference type="EMBL" id="OU963866">
    <property type="protein sequence ID" value="CAH0391037.1"/>
    <property type="molecule type" value="Genomic_DNA"/>
</dbReference>
<organism evidence="13 14">
    <name type="scientific">Bemisia tabaci</name>
    <name type="common">Sweetpotato whitefly</name>
    <name type="synonym">Aleurodes tabaci</name>
    <dbReference type="NCBI Taxonomy" id="7038"/>
    <lineage>
        <taxon>Eukaryota</taxon>
        <taxon>Metazoa</taxon>
        <taxon>Ecdysozoa</taxon>
        <taxon>Arthropoda</taxon>
        <taxon>Hexapoda</taxon>
        <taxon>Insecta</taxon>
        <taxon>Pterygota</taxon>
        <taxon>Neoptera</taxon>
        <taxon>Paraneoptera</taxon>
        <taxon>Hemiptera</taxon>
        <taxon>Sternorrhyncha</taxon>
        <taxon>Aleyrodoidea</taxon>
        <taxon>Aleyrodidae</taxon>
        <taxon>Aleyrodinae</taxon>
        <taxon>Bemisia</taxon>
    </lineage>
</organism>
<evidence type="ECO:0000256" key="6">
    <source>
        <dbReference type="ARBA" id="ARBA00022989"/>
    </source>
</evidence>
<evidence type="ECO:0000256" key="12">
    <source>
        <dbReference type="SAM" id="Phobius"/>
    </source>
</evidence>
<accession>A0A9P0AG76</accession>
<dbReference type="GO" id="GO:0005506">
    <property type="term" value="F:iron ion binding"/>
    <property type="evidence" value="ECO:0007669"/>
    <property type="project" value="TreeGrafter"/>
</dbReference>
<evidence type="ECO:0000256" key="4">
    <source>
        <dbReference type="ARBA" id="ARBA00022692"/>
    </source>
</evidence>
<reference evidence="13" key="1">
    <citation type="submission" date="2021-12" db="EMBL/GenBank/DDBJ databases">
        <authorList>
            <person name="King R."/>
        </authorList>
    </citation>
    <scope>NUCLEOTIDE SEQUENCE</scope>
</reference>
<evidence type="ECO:0000256" key="7">
    <source>
        <dbReference type="ARBA" id="ARBA00023002"/>
    </source>
</evidence>
<name>A0A9P0AG76_BEMTA</name>
<keyword evidence="10 11" id="KW-0275">Fatty acid biosynthesis</keyword>
<feature type="transmembrane region" description="Helical" evidence="12">
    <location>
        <begin position="135"/>
        <end position="153"/>
    </location>
</feature>
<evidence type="ECO:0000256" key="9">
    <source>
        <dbReference type="ARBA" id="ARBA00023136"/>
    </source>
</evidence>
<evidence type="ECO:0000256" key="2">
    <source>
        <dbReference type="ARBA" id="ARBA00009295"/>
    </source>
</evidence>
<dbReference type="CDD" id="cd03505">
    <property type="entry name" value="Delta9-FADS-like"/>
    <property type="match status" value="1"/>
</dbReference>
<dbReference type="PANTHER" id="PTHR11351:SF26">
    <property type="entry name" value="FATTY ACID DESATURASE DOMAIN-CONTAINING PROTEIN"/>
    <property type="match status" value="1"/>
</dbReference>
<protein>
    <submittedName>
        <fullName evidence="13">Uncharacterized protein</fullName>
    </submittedName>
</protein>
<keyword evidence="14" id="KW-1185">Reference proteome</keyword>
<dbReference type="GO" id="GO:0005789">
    <property type="term" value="C:endoplasmic reticulum membrane"/>
    <property type="evidence" value="ECO:0007669"/>
    <property type="project" value="TreeGrafter"/>
</dbReference>
<dbReference type="InterPro" id="IPR015876">
    <property type="entry name" value="Acyl-CoA_DS"/>
</dbReference>
<keyword evidence="5" id="KW-0276">Fatty acid metabolism</keyword>
<evidence type="ECO:0000256" key="1">
    <source>
        <dbReference type="ARBA" id="ARBA00004141"/>
    </source>
</evidence>
<comment type="subcellular location">
    <subcellularLocation>
        <location evidence="1">Membrane</location>
        <topology evidence="1">Multi-pass membrane protein</topology>
    </subcellularLocation>
</comment>
<comment type="similarity">
    <text evidence="2 11">Belongs to the fatty acid desaturase type 1 family.</text>
</comment>
<dbReference type="PRINTS" id="PR00075">
    <property type="entry name" value="FACDDSATRASE"/>
</dbReference>
<dbReference type="Proteomes" id="UP001152759">
    <property type="component" value="Chromosome 5"/>
</dbReference>
<dbReference type="PANTHER" id="PTHR11351">
    <property type="entry name" value="ACYL-COA DESATURASE"/>
    <property type="match status" value="1"/>
</dbReference>
<evidence type="ECO:0000256" key="11">
    <source>
        <dbReference type="RuleBase" id="RU000581"/>
    </source>
</evidence>
<dbReference type="GO" id="GO:0006636">
    <property type="term" value="P:unsaturated fatty acid biosynthetic process"/>
    <property type="evidence" value="ECO:0007669"/>
    <property type="project" value="TreeGrafter"/>
</dbReference>
<dbReference type="KEGG" id="btab:109039850"/>
<evidence type="ECO:0000256" key="10">
    <source>
        <dbReference type="ARBA" id="ARBA00023160"/>
    </source>
</evidence>
<keyword evidence="4 11" id="KW-0812">Transmembrane</keyword>
<evidence type="ECO:0000313" key="13">
    <source>
        <dbReference type="EMBL" id="CAH0391037.1"/>
    </source>
</evidence>
<dbReference type="GO" id="GO:0004768">
    <property type="term" value="F:stearoyl-CoA 9-desaturase activity"/>
    <property type="evidence" value="ECO:0007669"/>
    <property type="project" value="TreeGrafter"/>
</dbReference>
<keyword evidence="7 11" id="KW-0560">Oxidoreductase</keyword>
<sequence length="300" mass="34356">MSAIYGVFLIFTHAYWKTTFLSFFLTSLGLFSVTAGCHRLWAHRTYEAVWPLRLALVIFQTLVCQGPVYDWVLDHRLHHKHHGTEEDPYNHKKGFFYGYLGNRLVTQNPKIDDLKAKIDMSDIEDDQIVMWQKRLYWIMMPLFSILLPINAPVEYWGESILVSVFVVGFLRVTLCLHGAWMVNTAFLVWGLDPLNKRSADTNLVFLVNKSLWPQYHYLLPWDYQSGEYGTYGDGCTTAFIRIFTVLGLADRLKTIDSRGVRSALGQTAKTGKPLLECLQMSQDVLTGPHFVPAAAEDDPV</sequence>